<dbReference type="Proteomes" id="UP001629246">
    <property type="component" value="Unassembled WGS sequence"/>
</dbReference>
<dbReference type="EMBL" id="JAQQFM010000014">
    <property type="protein sequence ID" value="MFL9927364.1"/>
    <property type="molecule type" value="Genomic_DNA"/>
</dbReference>
<keyword evidence="3" id="KW-0813">Transport</keyword>
<comment type="similarity">
    <text evidence="2">Belongs to the ABC transporter superfamily.</text>
</comment>
<sequence length="241" mass="26654">MISLRNVRKQYGDKEILKGIDLDVLPGTCTVLLGPSGSGKSTLIRCINGLVRPESGAIALSGAPVALHDEGSWQRLRTQVGMVFQDYSLFSHLNVMDNMTLVPVRRGLMNKPTAQQEALLLLHKVGLAHKAQAYPGELSGGQQQRVAIVRALLMRPRAMLFDEPTSALDPEAIGGVLRIMRELAADGMTMIVVTHEMRFAREVSDQIVFMEDGQIVEQGPPEEIFERPRQARTRAFFSNIH</sequence>
<dbReference type="PANTHER" id="PTHR43166">
    <property type="entry name" value="AMINO ACID IMPORT ATP-BINDING PROTEIN"/>
    <property type="match status" value="1"/>
</dbReference>
<dbReference type="PROSITE" id="PS50893">
    <property type="entry name" value="ABC_TRANSPORTER_2"/>
    <property type="match status" value="1"/>
</dbReference>
<dbReference type="CDD" id="cd03262">
    <property type="entry name" value="ABC_HisP_GlnQ"/>
    <property type="match status" value="1"/>
</dbReference>
<dbReference type="GO" id="GO:0005524">
    <property type="term" value="F:ATP binding"/>
    <property type="evidence" value="ECO:0007669"/>
    <property type="project" value="UniProtKB-KW"/>
</dbReference>
<dbReference type="SUPFAM" id="SSF52540">
    <property type="entry name" value="P-loop containing nucleoside triphosphate hydrolases"/>
    <property type="match status" value="1"/>
</dbReference>
<dbReference type="PIRSF" id="PIRSF039085">
    <property type="entry name" value="ABC_ATPase_HisP"/>
    <property type="match status" value="1"/>
</dbReference>
<dbReference type="RefSeq" id="WP_408160605.1">
    <property type="nucleotide sequence ID" value="NZ_JAQQFM010000014.1"/>
</dbReference>
<organism evidence="10 11">
    <name type="scientific">Herbaspirillum lusitanum</name>
    <dbReference type="NCBI Taxonomy" id="213312"/>
    <lineage>
        <taxon>Bacteria</taxon>
        <taxon>Pseudomonadati</taxon>
        <taxon>Pseudomonadota</taxon>
        <taxon>Betaproteobacteria</taxon>
        <taxon>Burkholderiales</taxon>
        <taxon>Oxalobacteraceae</taxon>
        <taxon>Herbaspirillum</taxon>
    </lineage>
</organism>
<dbReference type="InterPro" id="IPR027417">
    <property type="entry name" value="P-loop_NTPase"/>
</dbReference>
<dbReference type="PROSITE" id="PS00211">
    <property type="entry name" value="ABC_TRANSPORTER_1"/>
    <property type="match status" value="1"/>
</dbReference>
<comment type="caution">
    <text evidence="10">The sequence shown here is derived from an EMBL/GenBank/DDBJ whole genome shotgun (WGS) entry which is preliminary data.</text>
</comment>
<dbReference type="SMART" id="SM00382">
    <property type="entry name" value="AAA"/>
    <property type="match status" value="1"/>
</dbReference>
<evidence type="ECO:0000256" key="3">
    <source>
        <dbReference type="ARBA" id="ARBA00022448"/>
    </source>
</evidence>
<dbReference type="PANTHER" id="PTHR43166:SF9">
    <property type="entry name" value="GLUTAMATE_ASPARTATE IMPORT ATP-BINDING PROTEIN GLTL"/>
    <property type="match status" value="1"/>
</dbReference>
<evidence type="ECO:0000313" key="11">
    <source>
        <dbReference type="Proteomes" id="UP001629246"/>
    </source>
</evidence>
<proteinExistence type="inferred from homology"/>
<protein>
    <submittedName>
        <fullName evidence="10">Amino acid ABC transporter ATP-binding protein</fullName>
    </submittedName>
</protein>
<keyword evidence="5" id="KW-0547">Nucleotide-binding</keyword>
<gene>
    <name evidence="10" type="ORF">PQR62_24030</name>
</gene>
<evidence type="ECO:0000256" key="5">
    <source>
        <dbReference type="ARBA" id="ARBA00022741"/>
    </source>
</evidence>
<dbReference type="Gene3D" id="3.40.50.300">
    <property type="entry name" value="P-loop containing nucleotide triphosphate hydrolases"/>
    <property type="match status" value="1"/>
</dbReference>
<keyword evidence="6 10" id="KW-0067">ATP-binding</keyword>
<evidence type="ECO:0000256" key="4">
    <source>
        <dbReference type="ARBA" id="ARBA00022475"/>
    </source>
</evidence>
<feature type="domain" description="ABC transporter" evidence="9">
    <location>
        <begin position="2"/>
        <end position="237"/>
    </location>
</feature>
<comment type="subcellular location">
    <subcellularLocation>
        <location evidence="1">Cell membrane</location>
        <topology evidence="1">Peripheral membrane protein</topology>
    </subcellularLocation>
</comment>
<dbReference type="InterPro" id="IPR017871">
    <property type="entry name" value="ABC_transporter-like_CS"/>
</dbReference>
<evidence type="ECO:0000259" key="9">
    <source>
        <dbReference type="PROSITE" id="PS50893"/>
    </source>
</evidence>
<dbReference type="InterPro" id="IPR003593">
    <property type="entry name" value="AAA+_ATPase"/>
</dbReference>
<dbReference type="Pfam" id="PF00005">
    <property type="entry name" value="ABC_tran"/>
    <property type="match status" value="1"/>
</dbReference>
<keyword evidence="7" id="KW-0029">Amino-acid transport</keyword>
<reference evidence="10 11" key="1">
    <citation type="journal article" date="2024" name="Chem. Sci.">
        <title>Discovery of megapolipeptins by genome mining of a Burkholderiales bacteria collection.</title>
        <authorList>
            <person name="Paulo B.S."/>
            <person name="Recchia M.J.J."/>
            <person name="Lee S."/>
            <person name="Fergusson C.H."/>
            <person name="Romanowski S.B."/>
            <person name="Hernandez A."/>
            <person name="Krull N."/>
            <person name="Liu D.Y."/>
            <person name="Cavanagh H."/>
            <person name="Bos A."/>
            <person name="Gray C.A."/>
            <person name="Murphy B.T."/>
            <person name="Linington R.G."/>
            <person name="Eustaquio A.S."/>
        </authorList>
    </citation>
    <scope>NUCLEOTIDE SEQUENCE [LARGE SCALE GENOMIC DNA]</scope>
    <source>
        <strain evidence="10 11">RL21-008-BIB-A</strain>
    </source>
</reference>
<accession>A0ABW9AGK0</accession>
<evidence type="ECO:0000313" key="10">
    <source>
        <dbReference type="EMBL" id="MFL9927364.1"/>
    </source>
</evidence>
<keyword evidence="8" id="KW-0472">Membrane</keyword>
<dbReference type="InterPro" id="IPR003439">
    <property type="entry name" value="ABC_transporter-like_ATP-bd"/>
</dbReference>
<evidence type="ECO:0000256" key="8">
    <source>
        <dbReference type="ARBA" id="ARBA00023136"/>
    </source>
</evidence>
<dbReference type="InterPro" id="IPR030679">
    <property type="entry name" value="ABC_ATPase_HisP-typ"/>
</dbReference>
<evidence type="ECO:0000256" key="6">
    <source>
        <dbReference type="ARBA" id="ARBA00022840"/>
    </source>
</evidence>
<evidence type="ECO:0000256" key="1">
    <source>
        <dbReference type="ARBA" id="ARBA00004202"/>
    </source>
</evidence>
<dbReference type="InterPro" id="IPR050086">
    <property type="entry name" value="MetN_ABC_transporter-like"/>
</dbReference>
<keyword evidence="4" id="KW-1003">Cell membrane</keyword>
<evidence type="ECO:0000256" key="2">
    <source>
        <dbReference type="ARBA" id="ARBA00005417"/>
    </source>
</evidence>
<evidence type="ECO:0000256" key="7">
    <source>
        <dbReference type="ARBA" id="ARBA00022970"/>
    </source>
</evidence>
<keyword evidence="11" id="KW-1185">Reference proteome</keyword>
<name>A0ABW9AGK0_9BURK</name>